<reference evidence="3" key="1">
    <citation type="submission" date="2017-04" db="EMBL/GenBank/DDBJ databases">
        <authorList>
            <person name="Varghese N."/>
            <person name="Submissions S."/>
        </authorList>
    </citation>
    <scope>NUCLEOTIDE SEQUENCE [LARGE SCALE GENOMIC DNA]</scope>
</reference>
<proteinExistence type="predicted"/>
<accession>A0A1Y6GCV1</accession>
<name>A0A1Y6GCV1_9HYPH</name>
<organism evidence="2 3">
    <name type="scientific">Devosia lucknowensis</name>
    <dbReference type="NCBI Taxonomy" id="1096929"/>
    <lineage>
        <taxon>Bacteria</taxon>
        <taxon>Pseudomonadati</taxon>
        <taxon>Pseudomonadota</taxon>
        <taxon>Alphaproteobacteria</taxon>
        <taxon>Hyphomicrobiales</taxon>
        <taxon>Devosiaceae</taxon>
        <taxon>Devosia</taxon>
    </lineage>
</organism>
<dbReference type="OrthoDB" id="8451810at2"/>
<dbReference type="Proteomes" id="UP000194474">
    <property type="component" value="Unassembled WGS sequence"/>
</dbReference>
<evidence type="ECO:0000313" key="3">
    <source>
        <dbReference type="Proteomes" id="UP000194474"/>
    </source>
</evidence>
<sequence length="257" mass="29718">MTSDQGADQLDRLVAEIRSRIRQLRRSSLERVWRVIESGEWASIDNDMPSDIERPPDRTLSRLLDQLDGLATDPSIDDEIAERYHAGDWALDAEYQVMRPRKILRGYAVPVRLMPIRTPVTLRAFAFITVDDDSFLDRHLFQGIHYHYCLADKRHTTTMVCWDTRWVSPLAKNAPKEVRPLFHELHAEGAKSVRARPERWNDEKRQSIRNACAPDLGTYAISDFRCASNDAEPVWPRTARLTPRMPSTSAPKKRKSR</sequence>
<gene>
    <name evidence="2" type="ORF">SAMN06295905_3194</name>
</gene>
<dbReference type="AlphaFoldDB" id="A0A1Y6GCV1"/>
<protein>
    <submittedName>
        <fullName evidence="2">Uncharacterized protein</fullName>
    </submittedName>
</protein>
<evidence type="ECO:0000313" key="2">
    <source>
        <dbReference type="EMBL" id="SMQ85899.1"/>
    </source>
</evidence>
<dbReference type="RefSeq" id="WP_086471527.1">
    <property type="nucleotide sequence ID" value="NZ_FXWK01000002.1"/>
</dbReference>
<feature type="region of interest" description="Disordered" evidence="1">
    <location>
        <begin position="236"/>
        <end position="257"/>
    </location>
</feature>
<dbReference type="EMBL" id="FXWK01000002">
    <property type="protein sequence ID" value="SMQ85899.1"/>
    <property type="molecule type" value="Genomic_DNA"/>
</dbReference>
<keyword evidence="3" id="KW-1185">Reference proteome</keyword>
<evidence type="ECO:0000256" key="1">
    <source>
        <dbReference type="SAM" id="MobiDB-lite"/>
    </source>
</evidence>